<keyword evidence="1" id="KW-1133">Transmembrane helix</keyword>
<accession>A0ABP8ZTF7</accession>
<dbReference type="EMBL" id="BAABKO010000001">
    <property type="protein sequence ID" value="GAA4765739.1"/>
    <property type="molecule type" value="Genomic_DNA"/>
</dbReference>
<dbReference type="Proteomes" id="UP001501645">
    <property type="component" value="Unassembled WGS sequence"/>
</dbReference>
<gene>
    <name evidence="2" type="ORF">GCM10023351_05940</name>
</gene>
<sequence length="212" mass="22126">MAGGDMRAAERRMADDRRALYAFDEAVERLAEEAGFLAAGPNRQAARYVEHATSVLAEVRTSAHRLAAAGDDPMLRKSARRRMRALARSVADAGQRDAEHIARGVAHLRVDGDAAPGWSGALRTQAARAAAWGVEKWTGSPLAAAELRSPRAAAEADRTALAISEHGRAPVRPRARTWIAVGLSAAGAAAVGGASLAVYGAWSLVGVLFGAG</sequence>
<keyword evidence="3" id="KW-1185">Reference proteome</keyword>
<proteinExistence type="predicted"/>
<keyword evidence="1" id="KW-0472">Membrane</keyword>
<name>A0ABP8ZTF7_9MICO</name>
<protein>
    <submittedName>
        <fullName evidence="2">Uncharacterized protein</fullName>
    </submittedName>
</protein>
<organism evidence="2 3">
    <name type="scientific">Microbacterium gilvum</name>
    <dbReference type="NCBI Taxonomy" id="1336204"/>
    <lineage>
        <taxon>Bacteria</taxon>
        <taxon>Bacillati</taxon>
        <taxon>Actinomycetota</taxon>
        <taxon>Actinomycetes</taxon>
        <taxon>Micrococcales</taxon>
        <taxon>Microbacteriaceae</taxon>
        <taxon>Microbacterium</taxon>
    </lineage>
</organism>
<reference evidence="3" key="1">
    <citation type="journal article" date="2019" name="Int. J. Syst. Evol. Microbiol.">
        <title>The Global Catalogue of Microorganisms (GCM) 10K type strain sequencing project: providing services to taxonomists for standard genome sequencing and annotation.</title>
        <authorList>
            <consortium name="The Broad Institute Genomics Platform"/>
            <consortium name="The Broad Institute Genome Sequencing Center for Infectious Disease"/>
            <person name="Wu L."/>
            <person name="Ma J."/>
        </authorList>
    </citation>
    <scope>NUCLEOTIDE SEQUENCE [LARGE SCALE GENOMIC DNA]</scope>
    <source>
        <strain evidence="3">JCM 18537</strain>
    </source>
</reference>
<comment type="caution">
    <text evidence="2">The sequence shown here is derived from an EMBL/GenBank/DDBJ whole genome shotgun (WGS) entry which is preliminary data.</text>
</comment>
<evidence type="ECO:0000256" key="1">
    <source>
        <dbReference type="SAM" id="Phobius"/>
    </source>
</evidence>
<keyword evidence="1" id="KW-0812">Transmembrane</keyword>
<evidence type="ECO:0000313" key="3">
    <source>
        <dbReference type="Proteomes" id="UP001501645"/>
    </source>
</evidence>
<feature type="transmembrane region" description="Helical" evidence="1">
    <location>
        <begin position="178"/>
        <end position="202"/>
    </location>
</feature>
<evidence type="ECO:0000313" key="2">
    <source>
        <dbReference type="EMBL" id="GAA4765739.1"/>
    </source>
</evidence>